<name>A0A0F9S0R5_9ZZZZ</name>
<protein>
    <submittedName>
        <fullName evidence="1">Uncharacterized protein</fullName>
    </submittedName>
</protein>
<proteinExistence type="predicted"/>
<accession>A0A0F9S0R5</accession>
<evidence type="ECO:0000313" key="1">
    <source>
        <dbReference type="EMBL" id="KKN22948.1"/>
    </source>
</evidence>
<dbReference type="EMBL" id="LAZR01003016">
    <property type="protein sequence ID" value="KKN22948.1"/>
    <property type="molecule type" value="Genomic_DNA"/>
</dbReference>
<comment type="caution">
    <text evidence="1">The sequence shown here is derived from an EMBL/GenBank/DDBJ whole genome shotgun (WGS) entry which is preliminary data.</text>
</comment>
<organism evidence="1">
    <name type="scientific">marine sediment metagenome</name>
    <dbReference type="NCBI Taxonomy" id="412755"/>
    <lineage>
        <taxon>unclassified sequences</taxon>
        <taxon>metagenomes</taxon>
        <taxon>ecological metagenomes</taxon>
    </lineage>
</organism>
<reference evidence="1" key="1">
    <citation type="journal article" date="2015" name="Nature">
        <title>Complex archaea that bridge the gap between prokaryotes and eukaryotes.</title>
        <authorList>
            <person name="Spang A."/>
            <person name="Saw J.H."/>
            <person name="Jorgensen S.L."/>
            <person name="Zaremba-Niedzwiedzka K."/>
            <person name="Martijn J."/>
            <person name="Lind A.E."/>
            <person name="van Eijk R."/>
            <person name="Schleper C."/>
            <person name="Guy L."/>
            <person name="Ettema T.J."/>
        </authorList>
    </citation>
    <scope>NUCLEOTIDE SEQUENCE</scope>
</reference>
<gene>
    <name evidence="1" type="ORF">LCGC14_0909910</name>
</gene>
<sequence length="170" mass="18805">MTTQTRTLGVGEPVLRNGEMHLVTDMVKRFSQEDGTPFMLVVYENTAHKVTALASDQRWDDELGCWYSWGVVISKADRAIVAELRDRGLLPCRKTRTPGNPPAGGEHLNLFKALFHLKPAQFWNAAMAEVRKGGDLPVEAQAAVAAYTERYKQPLSEGYADPDADDSVGE</sequence>
<dbReference type="AlphaFoldDB" id="A0A0F9S0R5"/>